<comment type="similarity">
    <text evidence="1">Belongs to the ABC transporter superfamily.</text>
</comment>
<dbReference type="SMART" id="SM00382">
    <property type="entry name" value="AAA"/>
    <property type="match status" value="1"/>
</dbReference>
<dbReference type="PANTHER" id="PTHR43335:SF11">
    <property type="entry name" value="ABC TRANSPORTER RELATED"/>
    <property type="match status" value="1"/>
</dbReference>
<protein>
    <submittedName>
        <fullName evidence="7">ABC transporter ATP-binding protein</fullName>
    </submittedName>
</protein>
<organism evidence="7 8">
    <name type="scientific">Aquipuribacter hungaricus</name>
    <dbReference type="NCBI Taxonomy" id="545624"/>
    <lineage>
        <taxon>Bacteria</taxon>
        <taxon>Bacillati</taxon>
        <taxon>Actinomycetota</taxon>
        <taxon>Actinomycetes</taxon>
        <taxon>Micrococcales</taxon>
        <taxon>Intrasporangiaceae</taxon>
        <taxon>Aquipuribacter</taxon>
    </lineage>
</organism>
<dbReference type="PANTHER" id="PTHR43335">
    <property type="entry name" value="ABC TRANSPORTER, ATP-BINDING PROTEIN"/>
    <property type="match status" value="1"/>
</dbReference>
<dbReference type="CDD" id="cd03230">
    <property type="entry name" value="ABC_DR_subfamily_A"/>
    <property type="match status" value="1"/>
</dbReference>
<dbReference type="SUPFAM" id="SSF52540">
    <property type="entry name" value="P-loop containing nucleoside triphosphate hydrolases"/>
    <property type="match status" value="1"/>
</dbReference>
<keyword evidence="3" id="KW-0547">Nucleotide-binding</keyword>
<dbReference type="GO" id="GO:0005524">
    <property type="term" value="F:ATP binding"/>
    <property type="evidence" value="ECO:0007669"/>
    <property type="project" value="UniProtKB-KW"/>
</dbReference>
<dbReference type="Proteomes" id="UP001595685">
    <property type="component" value="Unassembled WGS sequence"/>
</dbReference>
<sequence>MSTSAPLTSSAPPATSARPGPAGDVGATDGPVAQLEGVSRWYGKVVAVSDVTLTLRPGVTALLGPNGAGKSTLLRLVCGLTRPSRGTVRLLGEDPRRHPEVYRRVGLAPQQEALFDHESPTRFVETAARLVGLADPVGATREALDRVGLDPADPRPLRQRSGGERQRAKIAQAIVHRPPLLVLDEPVEGLDPRQRLAVLDLVAALGAEGHTVLVSSHVLGELDRISDRVLVMAQGRVVAAGTSHGLRELLDDRPMKVRVGTDRPRALAAALVGLDGVVAVTLEPPGDGPGAPPGAVVVDTLAAPLLRRSLAARAVDARAVLHEVRALDDDLDSVFRYLVTR</sequence>
<keyword evidence="8" id="KW-1185">Reference proteome</keyword>
<dbReference type="Gene3D" id="3.40.50.300">
    <property type="entry name" value="P-loop containing nucleotide triphosphate hydrolases"/>
    <property type="match status" value="1"/>
</dbReference>
<dbReference type="PROSITE" id="PS50893">
    <property type="entry name" value="ABC_TRANSPORTER_2"/>
    <property type="match status" value="1"/>
</dbReference>
<evidence type="ECO:0000313" key="7">
    <source>
        <dbReference type="EMBL" id="MFC3689876.1"/>
    </source>
</evidence>
<dbReference type="InterPro" id="IPR003439">
    <property type="entry name" value="ABC_transporter-like_ATP-bd"/>
</dbReference>
<evidence type="ECO:0000256" key="2">
    <source>
        <dbReference type="ARBA" id="ARBA00022448"/>
    </source>
</evidence>
<keyword evidence="2" id="KW-0813">Transport</keyword>
<gene>
    <name evidence="7" type="ORF">ACFOLH_16115</name>
</gene>
<feature type="compositionally biased region" description="Low complexity" evidence="5">
    <location>
        <begin position="1"/>
        <end position="22"/>
    </location>
</feature>
<name>A0ABV7WJ29_9MICO</name>
<feature type="domain" description="ABC transporter" evidence="6">
    <location>
        <begin position="33"/>
        <end position="259"/>
    </location>
</feature>
<evidence type="ECO:0000256" key="4">
    <source>
        <dbReference type="ARBA" id="ARBA00022840"/>
    </source>
</evidence>
<dbReference type="EMBL" id="JBHRWW010000013">
    <property type="protein sequence ID" value="MFC3689876.1"/>
    <property type="molecule type" value="Genomic_DNA"/>
</dbReference>
<dbReference type="InterPro" id="IPR027417">
    <property type="entry name" value="P-loop_NTPase"/>
</dbReference>
<evidence type="ECO:0000313" key="8">
    <source>
        <dbReference type="Proteomes" id="UP001595685"/>
    </source>
</evidence>
<dbReference type="InterPro" id="IPR003593">
    <property type="entry name" value="AAA+_ATPase"/>
</dbReference>
<proteinExistence type="inferred from homology"/>
<evidence type="ECO:0000259" key="6">
    <source>
        <dbReference type="PROSITE" id="PS50893"/>
    </source>
</evidence>
<keyword evidence="4 7" id="KW-0067">ATP-binding</keyword>
<feature type="region of interest" description="Disordered" evidence="5">
    <location>
        <begin position="1"/>
        <end position="30"/>
    </location>
</feature>
<evidence type="ECO:0000256" key="1">
    <source>
        <dbReference type="ARBA" id="ARBA00005417"/>
    </source>
</evidence>
<evidence type="ECO:0000256" key="3">
    <source>
        <dbReference type="ARBA" id="ARBA00022741"/>
    </source>
</evidence>
<comment type="caution">
    <text evidence="7">The sequence shown here is derived from an EMBL/GenBank/DDBJ whole genome shotgun (WGS) entry which is preliminary data.</text>
</comment>
<dbReference type="RefSeq" id="WP_340292946.1">
    <property type="nucleotide sequence ID" value="NZ_JBBEOI010000089.1"/>
</dbReference>
<reference evidence="8" key="1">
    <citation type="journal article" date="2019" name="Int. J. Syst. Evol. Microbiol.">
        <title>The Global Catalogue of Microorganisms (GCM) 10K type strain sequencing project: providing services to taxonomists for standard genome sequencing and annotation.</title>
        <authorList>
            <consortium name="The Broad Institute Genomics Platform"/>
            <consortium name="The Broad Institute Genome Sequencing Center for Infectious Disease"/>
            <person name="Wu L."/>
            <person name="Ma J."/>
        </authorList>
    </citation>
    <scope>NUCLEOTIDE SEQUENCE [LARGE SCALE GENOMIC DNA]</scope>
    <source>
        <strain evidence="8">NCAIM B.02333</strain>
    </source>
</reference>
<evidence type="ECO:0000256" key="5">
    <source>
        <dbReference type="SAM" id="MobiDB-lite"/>
    </source>
</evidence>
<dbReference type="Pfam" id="PF00005">
    <property type="entry name" value="ABC_tran"/>
    <property type="match status" value="1"/>
</dbReference>
<accession>A0ABV7WJ29</accession>